<evidence type="ECO:0000256" key="1">
    <source>
        <dbReference type="SAM" id="MobiDB-lite"/>
    </source>
</evidence>
<feature type="region of interest" description="Disordered" evidence="1">
    <location>
        <begin position="309"/>
        <end position="332"/>
    </location>
</feature>
<dbReference type="PANTHER" id="PTHR33673:SF3">
    <property type="entry name" value="SUPPRESSOR SRP40-LIKE PROTEIN"/>
    <property type="match status" value="1"/>
</dbReference>
<keyword evidence="3" id="KW-1185">Reference proteome</keyword>
<dbReference type="AlphaFoldDB" id="A0AAV8QFS0"/>
<sequence>MIWRTVALGRMNGLRKGNVGGRTKKWCGSMVGRGGHPVFCALQEGVFALFWVKRGKAEEEEEKGLSFLFSLIVIVLLNQAPFQKYLRDAHEKAGIVSGVKVDNPDLPKPAIKPQTVKERSCSNSSSSSTSSEEEFFQLDASELGKPMAVVHEMQRNDLQPPLRVGNTQVEAGLGSSKVPTEIPFSSNDSNFGNAGTKQSPPVQSMYRSDVPDPNRIPSSVFARTKSTTPMEWSVASNESLFSIHMGKSGDLTGLYGSQLDGYPPISPMADITPTKSRAGPGLQQTAEWEAANDKAMKNDVLKTTIEEHAENDKSHATDGIRHSDSTSQFSDGGSVNSYRSFAFPILTAEGRNGSVKESVRPAFQKEQLEQPLPQTEHQEAEPPKEEPVAAQKTWLSCFSCCSSRC</sequence>
<feature type="region of interest" description="Disordered" evidence="1">
    <location>
        <begin position="353"/>
        <end position="388"/>
    </location>
</feature>
<feature type="compositionally biased region" description="Basic and acidic residues" evidence="1">
    <location>
        <begin position="376"/>
        <end position="387"/>
    </location>
</feature>
<organism evidence="2 3">
    <name type="scientific">Ensete ventricosum</name>
    <name type="common">Abyssinian banana</name>
    <name type="synonym">Musa ensete</name>
    <dbReference type="NCBI Taxonomy" id="4639"/>
    <lineage>
        <taxon>Eukaryota</taxon>
        <taxon>Viridiplantae</taxon>
        <taxon>Streptophyta</taxon>
        <taxon>Embryophyta</taxon>
        <taxon>Tracheophyta</taxon>
        <taxon>Spermatophyta</taxon>
        <taxon>Magnoliopsida</taxon>
        <taxon>Liliopsida</taxon>
        <taxon>Zingiberales</taxon>
        <taxon>Musaceae</taxon>
        <taxon>Ensete</taxon>
    </lineage>
</organism>
<gene>
    <name evidence="2" type="ORF">OPV22_020963</name>
</gene>
<name>A0AAV8QFS0_ENSVE</name>
<proteinExistence type="predicted"/>
<dbReference type="PANTHER" id="PTHR33673">
    <property type="entry name" value="SUPPRESSOR SRP40-LIKE PROTEIN"/>
    <property type="match status" value="1"/>
</dbReference>
<feature type="compositionally biased region" description="Basic and acidic residues" evidence="1">
    <location>
        <begin position="309"/>
        <end position="324"/>
    </location>
</feature>
<feature type="compositionally biased region" description="Polar residues" evidence="1">
    <location>
        <begin position="183"/>
        <end position="206"/>
    </location>
</feature>
<evidence type="ECO:0000313" key="3">
    <source>
        <dbReference type="Proteomes" id="UP001222027"/>
    </source>
</evidence>
<comment type="caution">
    <text evidence="2">The sequence shown here is derived from an EMBL/GenBank/DDBJ whole genome shotgun (WGS) entry which is preliminary data.</text>
</comment>
<feature type="region of interest" description="Disordered" evidence="1">
    <location>
        <begin position="176"/>
        <end position="216"/>
    </location>
</feature>
<feature type="compositionally biased region" description="Low complexity" evidence="1">
    <location>
        <begin position="121"/>
        <end position="130"/>
    </location>
</feature>
<feature type="region of interest" description="Disordered" evidence="1">
    <location>
        <begin position="103"/>
        <end position="136"/>
    </location>
</feature>
<reference evidence="2 3" key="1">
    <citation type="submission" date="2022-12" db="EMBL/GenBank/DDBJ databases">
        <title>Chromosome-scale assembly of the Ensete ventricosum genome.</title>
        <authorList>
            <person name="Dussert Y."/>
            <person name="Stocks J."/>
            <person name="Wendawek A."/>
            <person name="Woldeyes F."/>
            <person name="Nichols R.A."/>
            <person name="Borrell J.S."/>
        </authorList>
    </citation>
    <scope>NUCLEOTIDE SEQUENCE [LARGE SCALE GENOMIC DNA]</scope>
    <source>
        <strain evidence="3">cv. Maze</strain>
        <tissue evidence="2">Seeds</tissue>
    </source>
</reference>
<accession>A0AAV8QFS0</accession>
<dbReference type="Proteomes" id="UP001222027">
    <property type="component" value="Unassembled WGS sequence"/>
</dbReference>
<evidence type="ECO:0000313" key="2">
    <source>
        <dbReference type="EMBL" id="KAJ8477236.1"/>
    </source>
</evidence>
<dbReference type="EMBL" id="JAQQAF010000006">
    <property type="protein sequence ID" value="KAJ8477236.1"/>
    <property type="molecule type" value="Genomic_DNA"/>
</dbReference>
<protein>
    <submittedName>
        <fullName evidence="2">Uncharacterized protein</fullName>
    </submittedName>
</protein>